<dbReference type="AlphaFoldDB" id="A0AAD7N5X6"/>
<dbReference type="Proteomes" id="UP001215598">
    <property type="component" value="Unassembled WGS sequence"/>
</dbReference>
<reference evidence="2" key="1">
    <citation type="submission" date="2023-03" db="EMBL/GenBank/DDBJ databases">
        <title>Massive genome expansion in bonnet fungi (Mycena s.s.) driven by repeated elements and novel gene families across ecological guilds.</title>
        <authorList>
            <consortium name="Lawrence Berkeley National Laboratory"/>
            <person name="Harder C.B."/>
            <person name="Miyauchi S."/>
            <person name="Viragh M."/>
            <person name="Kuo A."/>
            <person name="Thoen E."/>
            <person name="Andreopoulos B."/>
            <person name="Lu D."/>
            <person name="Skrede I."/>
            <person name="Drula E."/>
            <person name="Henrissat B."/>
            <person name="Morin E."/>
            <person name="Kohler A."/>
            <person name="Barry K."/>
            <person name="LaButti K."/>
            <person name="Morin E."/>
            <person name="Salamov A."/>
            <person name="Lipzen A."/>
            <person name="Mereny Z."/>
            <person name="Hegedus B."/>
            <person name="Baldrian P."/>
            <person name="Stursova M."/>
            <person name="Weitz H."/>
            <person name="Taylor A."/>
            <person name="Grigoriev I.V."/>
            <person name="Nagy L.G."/>
            <person name="Martin F."/>
            <person name="Kauserud H."/>
        </authorList>
    </citation>
    <scope>NUCLEOTIDE SEQUENCE</scope>
    <source>
        <strain evidence="2">CBHHK182m</strain>
    </source>
</reference>
<keyword evidence="3" id="KW-1185">Reference proteome</keyword>
<accession>A0AAD7N5X6</accession>
<proteinExistence type="predicted"/>
<organism evidence="2 3">
    <name type="scientific">Mycena metata</name>
    <dbReference type="NCBI Taxonomy" id="1033252"/>
    <lineage>
        <taxon>Eukaryota</taxon>
        <taxon>Fungi</taxon>
        <taxon>Dikarya</taxon>
        <taxon>Basidiomycota</taxon>
        <taxon>Agaricomycotina</taxon>
        <taxon>Agaricomycetes</taxon>
        <taxon>Agaricomycetidae</taxon>
        <taxon>Agaricales</taxon>
        <taxon>Marasmiineae</taxon>
        <taxon>Mycenaceae</taxon>
        <taxon>Mycena</taxon>
    </lineage>
</organism>
<evidence type="ECO:0000313" key="3">
    <source>
        <dbReference type="Proteomes" id="UP001215598"/>
    </source>
</evidence>
<feature type="compositionally biased region" description="Polar residues" evidence="1">
    <location>
        <begin position="9"/>
        <end position="18"/>
    </location>
</feature>
<comment type="caution">
    <text evidence="2">The sequence shown here is derived from an EMBL/GenBank/DDBJ whole genome shotgun (WGS) entry which is preliminary data.</text>
</comment>
<sequence>MASCGNGRVASSSGVCSDNNERTARGLDWRARHNFTTFGLSSSELRACDYQRHRLDLEGNENTEGGWSDTPKGIEAEQQNGTHRLLCLARWHFDLRRGISATARQRLLDSPPAERIHSIPAVHLASSPPRTYALTAATRRCAAVRSHSECSKSITVKRLNAPPSANLMHHHPRSALHPKKRPTHIHHRGTGRLGGLYVENTRAR</sequence>
<evidence type="ECO:0000256" key="1">
    <source>
        <dbReference type="SAM" id="MobiDB-lite"/>
    </source>
</evidence>
<protein>
    <submittedName>
        <fullName evidence="2">Uncharacterized protein</fullName>
    </submittedName>
</protein>
<evidence type="ECO:0000313" key="2">
    <source>
        <dbReference type="EMBL" id="KAJ7746973.1"/>
    </source>
</evidence>
<name>A0AAD7N5X6_9AGAR</name>
<feature type="region of interest" description="Disordered" evidence="1">
    <location>
        <begin position="163"/>
        <end position="191"/>
    </location>
</feature>
<gene>
    <name evidence="2" type="ORF">B0H16DRAFT_933746</name>
</gene>
<feature type="region of interest" description="Disordered" evidence="1">
    <location>
        <begin position="1"/>
        <end position="20"/>
    </location>
</feature>
<dbReference type="EMBL" id="JARKIB010000078">
    <property type="protein sequence ID" value="KAJ7746973.1"/>
    <property type="molecule type" value="Genomic_DNA"/>
</dbReference>
<feature type="compositionally biased region" description="Basic residues" evidence="1">
    <location>
        <begin position="168"/>
        <end position="190"/>
    </location>
</feature>